<organism evidence="1">
    <name type="scientific">Anopheles marajoara</name>
    <dbReference type="NCBI Taxonomy" id="58244"/>
    <lineage>
        <taxon>Eukaryota</taxon>
        <taxon>Metazoa</taxon>
        <taxon>Ecdysozoa</taxon>
        <taxon>Arthropoda</taxon>
        <taxon>Hexapoda</taxon>
        <taxon>Insecta</taxon>
        <taxon>Pterygota</taxon>
        <taxon>Neoptera</taxon>
        <taxon>Endopterygota</taxon>
        <taxon>Diptera</taxon>
        <taxon>Nematocera</taxon>
        <taxon>Culicoidea</taxon>
        <taxon>Culicidae</taxon>
        <taxon>Anophelinae</taxon>
        <taxon>Anopheles</taxon>
    </lineage>
</organism>
<sequence length="111" mass="12536">MHRLGLVEVQRTLLRLLGQLGCVQARLVVRFGHFDRVAHLLGDGLDLFGAFPQQLAKLVLRLVQVHLMFVDVIGRFVQLFQLNLNSRIHWDVTIDIHWSAHGGGCCCCCCC</sequence>
<dbReference type="AlphaFoldDB" id="A0A2M4C834"/>
<evidence type="ECO:0000313" key="1">
    <source>
        <dbReference type="EMBL" id="MBW61395.1"/>
    </source>
</evidence>
<accession>A0A2M4C834</accession>
<name>A0A2M4C834_9DIPT</name>
<dbReference type="EMBL" id="GGFJ01012254">
    <property type="protein sequence ID" value="MBW61395.1"/>
    <property type="molecule type" value="Transcribed_RNA"/>
</dbReference>
<protein>
    <submittedName>
        <fullName evidence="1">Putative secreted protein</fullName>
    </submittedName>
</protein>
<proteinExistence type="predicted"/>
<reference evidence="1" key="1">
    <citation type="submission" date="2018-01" db="EMBL/GenBank/DDBJ databases">
        <title>An insight into the sialome of Amazonian anophelines.</title>
        <authorList>
            <person name="Ribeiro J.M."/>
            <person name="Scarpassa V."/>
            <person name="Calvo E."/>
        </authorList>
    </citation>
    <scope>NUCLEOTIDE SEQUENCE</scope>
    <source>
        <tissue evidence="1">Salivary glands</tissue>
    </source>
</reference>